<accession>A0A7S4EGR2</accession>
<evidence type="ECO:0008006" key="15">
    <source>
        <dbReference type="Google" id="ProtNLM"/>
    </source>
</evidence>
<dbReference type="Pfam" id="PF10539">
    <property type="entry name" value="Dev_Cell_Death"/>
    <property type="match status" value="1"/>
</dbReference>
<feature type="region of interest" description="Disordered" evidence="10">
    <location>
        <begin position="183"/>
        <end position="210"/>
    </location>
</feature>
<dbReference type="GO" id="GO:0008270">
    <property type="term" value="F:zinc ion binding"/>
    <property type="evidence" value="ECO:0007669"/>
    <property type="project" value="UniProtKB-KW"/>
</dbReference>
<evidence type="ECO:0000256" key="1">
    <source>
        <dbReference type="ARBA" id="ARBA00004123"/>
    </source>
</evidence>
<dbReference type="Pfam" id="PF14608">
    <property type="entry name" value="zf-CCCH_2"/>
    <property type="match status" value="2"/>
</dbReference>
<dbReference type="AlphaFoldDB" id="A0A7S4EGR2"/>
<feature type="zinc finger region" description="C3H1-type" evidence="9">
    <location>
        <begin position="82"/>
        <end position="109"/>
    </location>
</feature>
<evidence type="ECO:0000256" key="5">
    <source>
        <dbReference type="ARBA" id="ARBA00022771"/>
    </source>
</evidence>
<dbReference type="SUPFAM" id="SSF90229">
    <property type="entry name" value="CCCH zinc finger"/>
    <property type="match status" value="2"/>
</dbReference>
<evidence type="ECO:0000256" key="4">
    <source>
        <dbReference type="ARBA" id="ARBA00022737"/>
    </source>
</evidence>
<keyword evidence="4" id="KW-0677">Repeat</keyword>
<feature type="compositionally biased region" description="Basic and acidic residues" evidence="10">
    <location>
        <begin position="244"/>
        <end position="254"/>
    </location>
</feature>
<evidence type="ECO:0000256" key="2">
    <source>
        <dbReference type="ARBA" id="ARBA00022664"/>
    </source>
</evidence>
<dbReference type="InterPro" id="IPR036855">
    <property type="entry name" value="Znf_CCCH_sf"/>
</dbReference>
<gene>
    <name evidence="14" type="ORF">PAUS00366_LOCUS5683</name>
</gene>
<feature type="region of interest" description="Disordered" evidence="10">
    <location>
        <begin position="244"/>
        <end position="266"/>
    </location>
</feature>
<feature type="domain" description="DCD" evidence="13">
    <location>
        <begin position="494"/>
        <end position="628"/>
    </location>
</feature>
<feature type="zinc finger region" description="C3H1-type" evidence="9">
    <location>
        <begin position="134"/>
        <end position="161"/>
    </location>
</feature>
<sequence length="664" mass="73802">MSSLLSSDPLTVNTIEYDFEDYALQHGIPETLDPLPYRKAGSVFSNAIDNDDPNNSNVNETNAAANSDQHRANLTSAKHDPRLRTVVCRHWLRDLCMKGSACEFLHQYDLSKMPLCRHGERCKISDCPFRHISEANRLECVFYSQGFCIHGPFCRYKHVRRDRQDLPLVSDFTLGLSQMQAAANQLDGGEGGRKKQHGNQQDTRRPAPKPNEFFKISLCKHFLQGGCPFGENCHFAHGEHELRQFPNKKDRDGDDNMDEGGDNAGDTELNDNMFGNNSNSNFDYFHGGAAGGGKPSPILEPEQATFFIMLAATQTDLSISTVQGEWYIQGKHAKKLNDAYRITKSKTGKPQVMIFFSVSDSRHIQGAAVMKSEAIHREKVLREDFFGNTPLDSQFSYQFAVEWYRTTEMLTSTALEAAPDLFLPTSKTELCHEMSSKTGESLMKAIWNSPLVTLYESWGNNYEENGAYQEPPAPDALLTDFRCPSPQEVPWPVMPGPGFIFGCSSDTMDECLGRGILGLPMHMKGAAQSIVPGSSVFLFNVTDRLLFGIFEALAPATVNIEPTAFSKNPKATSSPFPVQIRVRVSLECPPLEDTDPILNDILRSRGKSGRIGSLTFAQTEAIASLLASQCNALQYMMDYQQGLWDGVEVNPPPIALPPRKVDGK</sequence>
<keyword evidence="7" id="KW-0694">RNA-binding</keyword>
<organism evidence="14">
    <name type="scientific">Pseudo-nitzschia australis</name>
    <dbReference type="NCBI Taxonomy" id="44445"/>
    <lineage>
        <taxon>Eukaryota</taxon>
        <taxon>Sar</taxon>
        <taxon>Stramenopiles</taxon>
        <taxon>Ochrophyta</taxon>
        <taxon>Bacillariophyta</taxon>
        <taxon>Bacillariophyceae</taxon>
        <taxon>Bacillariophycidae</taxon>
        <taxon>Bacillariales</taxon>
        <taxon>Bacillariaceae</taxon>
        <taxon>Pseudo-nitzschia</taxon>
    </lineage>
</organism>
<dbReference type="GO" id="GO:0010468">
    <property type="term" value="P:regulation of gene expression"/>
    <property type="evidence" value="ECO:0007669"/>
    <property type="project" value="UniProtKB-ARBA"/>
</dbReference>
<dbReference type="SMART" id="SM00767">
    <property type="entry name" value="DCD"/>
    <property type="match status" value="1"/>
</dbReference>
<dbReference type="Gene3D" id="3.10.590.10">
    <property type="entry name" value="ph1033 like domains"/>
    <property type="match status" value="1"/>
</dbReference>
<evidence type="ECO:0000259" key="11">
    <source>
        <dbReference type="PROSITE" id="PS50103"/>
    </source>
</evidence>
<dbReference type="Pfam" id="PF00642">
    <property type="entry name" value="zf-CCCH"/>
    <property type="match status" value="1"/>
</dbReference>
<dbReference type="PANTHER" id="PTHR23102">
    <property type="entry name" value="CLEAVAGE AND POLYADENYLATION SPECIFICITY FACTOR SUBUNIT 4-RELATED"/>
    <property type="match status" value="1"/>
</dbReference>
<dbReference type="InterPro" id="IPR007275">
    <property type="entry name" value="YTH_domain"/>
</dbReference>
<dbReference type="Gene3D" id="4.10.1000.10">
    <property type="entry name" value="Zinc finger, CCCH-type"/>
    <property type="match status" value="2"/>
</dbReference>
<dbReference type="EMBL" id="HBIX01007282">
    <property type="protein sequence ID" value="CAE0712931.1"/>
    <property type="molecule type" value="Transcribed_RNA"/>
</dbReference>
<dbReference type="PROSITE" id="PS50882">
    <property type="entry name" value="YTH"/>
    <property type="match status" value="1"/>
</dbReference>
<proteinExistence type="predicted"/>
<keyword evidence="6 9" id="KW-0862">Zinc</keyword>
<feature type="domain" description="C3H1-type" evidence="11">
    <location>
        <begin position="134"/>
        <end position="161"/>
    </location>
</feature>
<protein>
    <recommendedName>
        <fullName evidence="15">RING-type E3 ubiquitin transferase</fullName>
    </recommendedName>
</protein>
<evidence type="ECO:0000256" key="3">
    <source>
        <dbReference type="ARBA" id="ARBA00022723"/>
    </source>
</evidence>
<keyword evidence="3 9" id="KW-0479">Metal-binding</keyword>
<feature type="domain" description="C3H1-type" evidence="11">
    <location>
        <begin position="213"/>
        <end position="240"/>
    </location>
</feature>
<dbReference type="InterPro" id="IPR045348">
    <property type="entry name" value="CPSF4/Yth1"/>
</dbReference>
<comment type="subcellular location">
    <subcellularLocation>
        <location evidence="1">Nucleus</location>
    </subcellularLocation>
</comment>
<dbReference type="GO" id="GO:0005634">
    <property type="term" value="C:nucleus"/>
    <property type="evidence" value="ECO:0007669"/>
    <property type="project" value="UniProtKB-SubCell"/>
</dbReference>
<dbReference type="FunFam" id="4.10.1000.10:FF:000003">
    <property type="entry name" value="Zinc finger CCCH domain-containing protein"/>
    <property type="match status" value="1"/>
</dbReference>
<dbReference type="InterPro" id="IPR000571">
    <property type="entry name" value="Znf_CCCH"/>
</dbReference>
<evidence type="ECO:0000256" key="6">
    <source>
        <dbReference type="ARBA" id="ARBA00022833"/>
    </source>
</evidence>
<evidence type="ECO:0000256" key="9">
    <source>
        <dbReference type="PROSITE-ProRule" id="PRU00723"/>
    </source>
</evidence>
<evidence type="ECO:0000259" key="13">
    <source>
        <dbReference type="PROSITE" id="PS51222"/>
    </source>
</evidence>
<feature type="domain" description="YTH" evidence="12">
    <location>
        <begin position="304"/>
        <end position="446"/>
    </location>
</feature>
<keyword evidence="2" id="KW-0507">mRNA processing</keyword>
<evidence type="ECO:0000256" key="7">
    <source>
        <dbReference type="ARBA" id="ARBA00022884"/>
    </source>
</evidence>
<reference evidence="14" key="1">
    <citation type="submission" date="2021-01" db="EMBL/GenBank/DDBJ databases">
        <authorList>
            <person name="Corre E."/>
            <person name="Pelletier E."/>
            <person name="Niang G."/>
            <person name="Scheremetjew M."/>
            <person name="Finn R."/>
            <person name="Kale V."/>
            <person name="Holt S."/>
            <person name="Cochrane G."/>
            <person name="Meng A."/>
            <person name="Brown T."/>
            <person name="Cohen L."/>
        </authorList>
    </citation>
    <scope>NUCLEOTIDE SEQUENCE</scope>
    <source>
        <strain evidence="14">10249 10 AB</strain>
    </source>
</reference>
<evidence type="ECO:0000256" key="8">
    <source>
        <dbReference type="ARBA" id="ARBA00023242"/>
    </source>
</evidence>
<dbReference type="GO" id="GO:0003723">
    <property type="term" value="F:RNA binding"/>
    <property type="evidence" value="ECO:0007669"/>
    <property type="project" value="UniProtKB-KW"/>
</dbReference>
<evidence type="ECO:0000256" key="10">
    <source>
        <dbReference type="SAM" id="MobiDB-lite"/>
    </source>
</evidence>
<dbReference type="InterPro" id="IPR013989">
    <property type="entry name" value="Dev_and_cell_death_domain"/>
</dbReference>
<dbReference type="CDD" id="cd21134">
    <property type="entry name" value="YTH"/>
    <property type="match status" value="1"/>
</dbReference>
<keyword evidence="8" id="KW-0539">Nucleus</keyword>
<evidence type="ECO:0000313" key="14">
    <source>
        <dbReference type="EMBL" id="CAE0712931.1"/>
    </source>
</evidence>
<keyword evidence="5 9" id="KW-0863">Zinc-finger</keyword>
<dbReference type="PANTHER" id="PTHR23102:SF24">
    <property type="entry name" value="CLEAVAGE AND POLYADENYLATION SPECIFICITY FACTOR SUBUNIT 4"/>
    <property type="match status" value="1"/>
</dbReference>
<dbReference type="PROSITE" id="PS50103">
    <property type="entry name" value="ZF_C3H1"/>
    <property type="match status" value="3"/>
</dbReference>
<feature type="zinc finger region" description="C3H1-type" evidence="9">
    <location>
        <begin position="213"/>
        <end position="240"/>
    </location>
</feature>
<dbReference type="Pfam" id="PF04146">
    <property type="entry name" value="YTH"/>
    <property type="match status" value="1"/>
</dbReference>
<feature type="domain" description="C3H1-type" evidence="11">
    <location>
        <begin position="82"/>
        <end position="109"/>
    </location>
</feature>
<feature type="region of interest" description="Disordered" evidence="10">
    <location>
        <begin position="46"/>
        <end position="71"/>
    </location>
</feature>
<dbReference type="GO" id="GO:0006397">
    <property type="term" value="P:mRNA processing"/>
    <property type="evidence" value="ECO:0007669"/>
    <property type="project" value="UniProtKB-KW"/>
</dbReference>
<evidence type="ECO:0000259" key="12">
    <source>
        <dbReference type="PROSITE" id="PS50882"/>
    </source>
</evidence>
<name>A0A7S4EGR2_9STRA</name>
<dbReference type="PROSITE" id="PS51222">
    <property type="entry name" value="DCD"/>
    <property type="match status" value="1"/>
</dbReference>
<dbReference type="SMART" id="SM00356">
    <property type="entry name" value="ZnF_C3H1"/>
    <property type="match status" value="4"/>
</dbReference>
<dbReference type="GO" id="GO:0051252">
    <property type="term" value="P:regulation of RNA metabolic process"/>
    <property type="evidence" value="ECO:0007669"/>
    <property type="project" value="UniProtKB-ARBA"/>
</dbReference>